<protein>
    <submittedName>
        <fullName evidence="1">Uncharacterized protein</fullName>
    </submittedName>
</protein>
<reference evidence="1 2" key="1">
    <citation type="submission" date="2018-11" db="EMBL/GenBank/DDBJ databases">
        <authorList>
            <consortium name="Pathogen Informatics"/>
        </authorList>
    </citation>
    <scope>NUCLEOTIDE SEQUENCE [LARGE SCALE GENOMIC DNA]</scope>
    <source>
        <strain evidence="1 2">Zambia</strain>
    </source>
</reference>
<name>A0A183MSU5_9TREM</name>
<proteinExistence type="predicted"/>
<accession>A0A183MSU5</accession>
<organism evidence="1 2">
    <name type="scientific">Schistosoma margrebowiei</name>
    <dbReference type="NCBI Taxonomy" id="48269"/>
    <lineage>
        <taxon>Eukaryota</taxon>
        <taxon>Metazoa</taxon>
        <taxon>Spiralia</taxon>
        <taxon>Lophotrochozoa</taxon>
        <taxon>Platyhelminthes</taxon>
        <taxon>Trematoda</taxon>
        <taxon>Digenea</taxon>
        <taxon>Strigeidida</taxon>
        <taxon>Schistosomatoidea</taxon>
        <taxon>Schistosomatidae</taxon>
        <taxon>Schistosoma</taxon>
    </lineage>
</organism>
<dbReference type="AlphaFoldDB" id="A0A183MSU5"/>
<evidence type="ECO:0000313" key="2">
    <source>
        <dbReference type="Proteomes" id="UP000277204"/>
    </source>
</evidence>
<sequence length="43" mass="5088">MKKRKVISTTVTAFIIIFFKYGVILQSIMCFDWFNIFSKILPV</sequence>
<keyword evidence="2" id="KW-1185">Reference proteome</keyword>
<dbReference type="Proteomes" id="UP000277204">
    <property type="component" value="Unassembled WGS sequence"/>
</dbReference>
<gene>
    <name evidence="1" type="ORF">SMRZ_LOCUS19120</name>
</gene>
<evidence type="ECO:0000313" key="1">
    <source>
        <dbReference type="EMBL" id="VDP30490.1"/>
    </source>
</evidence>
<dbReference type="EMBL" id="UZAI01017864">
    <property type="protein sequence ID" value="VDP30490.1"/>
    <property type="molecule type" value="Genomic_DNA"/>
</dbReference>